<feature type="transmembrane region" description="Helical" evidence="3">
    <location>
        <begin position="36"/>
        <end position="57"/>
    </location>
</feature>
<dbReference type="InterPro" id="IPR033379">
    <property type="entry name" value="Acid_Pase_AS"/>
</dbReference>
<gene>
    <name evidence="5" type="primary">LOC107264394</name>
</gene>
<dbReference type="InterPro" id="IPR050645">
    <property type="entry name" value="Histidine_acid_phosphatase"/>
</dbReference>
<keyword evidence="3" id="KW-1133">Transmembrane helix</keyword>
<evidence type="ECO:0000313" key="4">
    <source>
        <dbReference type="Proteomes" id="UP000694920"/>
    </source>
</evidence>
<dbReference type="Proteomes" id="UP000694920">
    <property type="component" value="Unplaced"/>
</dbReference>
<protein>
    <submittedName>
        <fullName evidence="5">Prostatic acid phosphatase isoform X1</fullName>
    </submittedName>
</protein>
<evidence type="ECO:0000256" key="2">
    <source>
        <dbReference type="ARBA" id="ARBA00005375"/>
    </source>
</evidence>
<keyword evidence="4" id="KW-1185">Reference proteome</keyword>
<dbReference type="PANTHER" id="PTHR11567:SF19">
    <property type="entry name" value="GH19849P"/>
    <property type="match status" value="1"/>
</dbReference>
<dbReference type="SUPFAM" id="SSF53254">
    <property type="entry name" value="Phosphoglycerate mutase-like"/>
    <property type="match status" value="1"/>
</dbReference>
<dbReference type="CDD" id="cd07061">
    <property type="entry name" value="HP_HAP_like"/>
    <property type="match status" value="1"/>
</dbReference>
<dbReference type="GO" id="GO:0003993">
    <property type="term" value="F:acid phosphatase activity"/>
    <property type="evidence" value="ECO:0007669"/>
    <property type="project" value="UniProtKB-EC"/>
</dbReference>
<evidence type="ECO:0000313" key="5">
    <source>
        <dbReference type="RefSeq" id="XP_015588091.1"/>
    </source>
</evidence>
<dbReference type="Pfam" id="PF00328">
    <property type="entry name" value="His_Phos_2"/>
    <property type="match status" value="1"/>
</dbReference>
<evidence type="ECO:0000256" key="1">
    <source>
        <dbReference type="ARBA" id="ARBA00000032"/>
    </source>
</evidence>
<organism evidence="4 5">
    <name type="scientific">Cephus cinctus</name>
    <name type="common">Wheat stem sawfly</name>
    <dbReference type="NCBI Taxonomy" id="211228"/>
    <lineage>
        <taxon>Eukaryota</taxon>
        <taxon>Metazoa</taxon>
        <taxon>Ecdysozoa</taxon>
        <taxon>Arthropoda</taxon>
        <taxon>Hexapoda</taxon>
        <taxon>Insecta</taxon>
        <taxon>Pterygota</taxon>
        <taxon>Neoptera</taxon>
        <taxon>Endopterygota</taxon>
        <taxon>Hymenoptera</taxon>
        <taxon>Cephoidea</taxon>
        <taxon>Cephidae</taxon>
        <taxon>Cephus</taxon>
    </lineage>
</organism>
<accession>A0AAJ7BKC1</accession>
<keyword evidence="3" id="KW-0472">Membrane</keyword>
<keyword evidence="3" id="KW-0812">Transmembrane</keyword>
<dbReference type="PANTHER" id="PTHR11567">
    <property type="entry name" value="ACID PHOSPHATASE-RELATED"/>
    <property type="match status" value="1"/>
</dbReference>
<dbReference type="Gene3D" id="3.40.50.1240">
    <property type="entry name" value="Phosphoglycerate mutase-like"/>
    <property type="match status" value="1"/>
</dbReference>
<proteinExistence type="inferred from homology"/>
<dbReference type="AlphaFoldDB" id="A0AAJ7BKC1"/>
<sequence>MISVLSRWEYEDLEETRMDRAKGFLADNCRKGKRGICVTVVVLGIFIGCALLGYTAFASTSHRNATLAQVTIIFRHGYRTPTETYPNDPYLHYKWPDGWGALTKKGMLQMYNLGKWIRDVYGWLIGKSYNSSTSHVQSSYADRCIMSAQALLAGLFPPDPEETFLPGLPWLPVPVHSTPRELDKTIVVKAPCPRLDEALKEAYQNDTKQTDLQSYYAELSNYTGKKISDITDVEFLYNTLEIEDLNKLTLPEWTQKFYNDKMKEIAARSLAIFTSNTLQQRLRGGPLLKEILEHMMETRTKDNWRKLYLYSAHDITLVNVLRTMGFTNELFKPDYGAALIFELHLVNGGQSHEVKVLYLNSTQTMEPHRMSIPGCEDPCLLDNLIKILKPVIPVDWDKECILSN</sequence>
<dbReference type="PROSITE" id="PS00616">
    <property type="entry name" value="HIS_ACID_PHOSPHAT_1"/>
    <property type="match status" value="1"/>
</dbReference>
<name>A0AAJ7BKC1_CEPCN</name>
<comment type="catalytic activity">
    <reaction evidence="1">
        <text>a phosphate monoester + H2O = an alcohol + phosphate</text>
        <dbReference type="Rhea" id="RHEA:15017"/>
        <dbReference type="ChEBI" id="CHEBI:15377"/>
        <dbReference type="ChEBI" id="CHEBI:30879"/>
        <dbReference type="ChEBI" id="CHEBI:43474"/>
        <dbReference type="ChEBI" id="CHEBI:67140"/>
        <dbReference type="EC" id="3.1.3.2"/>
    </reaction>
</comment>
<dbReference type="KEGG" id="ccin:107264394"/>
<dbReference type="InterPro" id="IPR000560">
    <property type="entry name" value="His_Pase_clade-2"/>
</dbReference>
<reference evidence="5" key="1">
    <citation type="submission" date="2025-08" db="UniProtKB">
        <authorList>
            <consortium name="RefSeq"/>
        </authorList>
    </citation>
    <scope>IDENTIFICATION</scope>
</reference>
<evidence type="ECO:0000256" key="3">
    <source>
        <dbReference type="SAM" id="Phobius"/>
    </source>
</evidence>
<comment type="similarity">
    <text evidence="2">Belongs to the histidine acid phosphatase family.</text>
</comment>
<dbReference type="InterPro" id="IPR029033">
    <property type="entry name" value="His_PPase_superfam"/>
</dbReference>
<dbReference type="RefSeq" id="XP_015588091.1">
    <property type="nucleotide sequence ID" value="XM_015732605.2"/>
</dbReference>
<dbReference type="GeneID" id="107264394"/>